<comment type="similarity">
    <text evidence="1">Belongs to the paxM FAD-dependent monooxygenase family.</text>
</comment>
<dbReference type="Pfam" id="PF01494">
    <property type="entry name" value="FAD_binding_3"/>
    <property type="match status" value="1"/>
</dbReference>
<dbReference type="PANTHER" id="PTHR13789">
    <property type="entry name" value="MONOOXYGENASE"/>
    <property type="match status" value="1"/>
</dbReference>
<organism evidence="7 8">
    <name type="scientific">Mycena alexandri</name>
    <dbReference type="NCBI Taxonomy" id="1745969"/>
    <lineage>
        <taxon>Eukaryota</taxon>
        <taxon>Fungi</taxon>
        <taxon>Dikarya</taxon>
        <taxon>Basidiomycota</taxon>
        <taxon>Agaricomycotina</taxon>
        <taxon>Agaricomycetes</taxon>
        <taxon>Agaricomycetidae</taxon>
        <taxon>Agaricales</taxon>
        <taxon>Marasmiineae</taxon>
        <taxon>Mycenaceae</taxon>
        <taxon>Mycena</taxon>
    </lineage>
</organism>
<evidence type="ECO:0000256" key="3">
    <source>
        <dbReference type="ARBA" id="ARBA00022827"/>
    </source>
</evidence>
<dbReference type="Proteomes" id="UP001218188">
    <property type="component" value="Unassembled WGS sequence"/>
</dbReference>
<evidence type="ECO:0000313" key="7">
    <source>
        <dbReference type="EMBL" id="KAJ7023169.1"/>
    </source>
</evidence>
<sequence length="416" mass="45057">MPSESTHVPPLKVSIVGAGIAGLSAAIALRRNGHHVQIFEASDVIEEVGAAIVVPLNAQCVLKTFGYSKENLNSVNFHGIESFDAVTGDRSSASWAISKETPSLLVHRSDLHTELYRLATGPGEGPPATIHLSSKVIECHPDQGLITLSDGPVISSDLILGADGIASFVRTSVLGHVVKSVPSGLSNYRGLISMDAFEGRTDVKWIRDGISGARMIVRRDGGGAFRMIFVYPCRGGALLNVVGIFKDPKQNEPGESRPLRRTHEARANVLETFSDFHPMFRPVLEVLDERVMKWQLRKVPTIPTWVRGHAALLGDAAHGTLPTMAQGSAMAIEDAGALGVLLPAGTRRSNVPARLAGYESLRRERGDFINQESLDQAIIPGKLGGFFRCEEMQGRILEFDAIQAAQEYFEQHFAVN</sequence>
<keyword evidence="4" id="KW-0560">Oxidoreductase</keyword>
<dbReference type="GO" id="GO:0071949">
    <property type="term" value="F:FAD binding"/>
    <property type="evidence" value="ECO:0007669"/>
    <property type="project" value="InterPro"/>
</dbReference>
<dbReference type="Pfam" id="PF13450">
    <property type="entry name" value="NAD_binding_8"/>
    <property type="match status" value="1"/>
</dbReference>
<evidence type="ECO:0000259" key="6">
    <source>
        <dbReference type="Pfam" id="PF01494"/>
    </source>
</evidence>
<evidence type="ECO:0000256" key="2">
    <source>
        <dbReference type="ARBA" id="ARBA00022630"/>
    </source>
</evidence>
<dbReference type="GO" id="GO:0004497">
    <property type="term" value="F:monooxygenase activity"/>
    <property type="evidence" value="ECO:0007669"/>
    <property type="project" value="UniProtKB-KW"/>
</dbReference>
<evidence type="ECO:0000256" key="4">
    <source>
        <dbReference type="ARBA" id="ARBA00023002"/>
    </source>
</evidence>
<reference evidence="7" key="1">
    <citation type="submission" date="2023-03" db="EMBL/GenBank/DDBJ databases">
        <title>Massive genome expansion in bonnet fungi (Mycena s.s.) driven by repeated elements and novel gene families across ecological guilds.</title>
        <authorList>
            <consortium name="Lawrence Berkeley National Laboratory"/>
            <person name="Harder C.B."/>
            <person name="Miyauchi S."/>
            <person name="Viragh M."/>
            <person name="Kuo A."/>
            <person name="Thoen E."/>
            <person name="Andreopoulos B."/>
            <person name="Lu D."/>
            <person name="Skrede I."/>
            <person name="Drula E."/>
            <person name="Henrissat B."/>
            <person name="Morin E."/>
            <person name="Kohler A."/>
            <person name="Barry K."/>
            <person name="LaButti K."/>
            <person name="Morin E."/>
            <person name="Salamov A."/>
            <person name="Lipzen A."/>
            <person name="Mereny Z."/>
            <person name="Hegedus B."/>
            <person name="Baldrian P."/>
            <person name="Stursova M."/>
            <person name="Weitz H."/>
            <person name="Taylor A."/>
            <person name="Grigoriev I.V."/>
            <person name="Nagy L.G."/>
            <person name="Martin F."/>
            <person name="Kauserud H."/>
        </authorList>
    </citation>
    <scope>NUCLEOTIDE SEQUENCE</scope>
    <source>
        <strain evidence="7">CBHHK200</strain>
    </source>
</reference>
<dbReference type="Gene3D" id="3.50.50.60">
    <property type="entry name" value="FAD/NAD(P)-binding domain"/>
    <property type="match status" value="1"/>
</dbReference>
<feature type="domain" description="FAD-binding" evidence="6">
    <location>
        <begin position="154"/>
        <end position="367"/>
    </location>
</feature>
<accession>A0AAD6WVY3</accession>
<dbReference type="InterPro" id="IPR002938">
    <property type="entry name" value="FAD-bd"/>
</dbReference>
<keyword evidence="2" id="KW-0285">Flavoprotein</keyword>
<evidence type="ECO:0000313" key="8">
    <source>
        <dbReference type="Proteomes" id="UP001218188"/>
    </source>
</evidence>
<protein>
    <submittedName>
        <fullName evidence="7">FAD/NAD(P)-binding domain-containing protein</fullName>
    </submittedName>
</protein>
<keyword evidence="3" id="KW-0274">FAD</keyword>
<proteinExistence type="inferred from homology"/>
<dbReference type="PRINTS" id="PR00420">
    <property type="entry name" value="RNGMNOXGNASE"/>
</dbReference>
<dbReference type="SUPFAM" id="SSF54373">
    <property type="entry name" value="FAD-linked reductases, C-terminal domain"/>
    <property type="match status" value="1"/>
</dbReference>
<dbReference type="EMBL" id="JARJCM010000193">
    <property type="protein sequence ID" value="KAJ7023169.1"/>
    <property type="molecule type" value="Genomic_DNA"/>
</dbReference>
<evidence type="ECO:0000256" key="1">
    <source>
        <dbReference type="ARBA" id="ARBA00007992"/>
    </source>
</evidence>
<keyword evidence="8" id="KW-1185">Reference proteome</keyword>
<comment type="caution">
    <text evidence="7">The sequence shown here is derived from an EMBL/GenBank/DDBJ whole genome shotgun (WGS) entry which is preliminary data.</text>
</comment>
<name>A0AAD6WVY3_9AGAR</name>
<dbReference type="SUPFAM" id="SSF51905">
    <property type="entry name" value="FAD/NAD(P)-binding domain"/>
    <property type="match status" value="1"/>
</dbReference>
<gene>
    <name evidence="7" type="ORF">C8F04DRAFT_1048223</name>
</gene>
<dbReference type="PANTHER" id="PTHR13789:SF314">
    <property type="entry name" value="FAD-BINDING DOMAIN-CONTAINING PROTEIN"/>
    <property type="match status" value="1"/>
</dbReference>
<evidence type="ECO:0000256" key="5">
    <source>
        <dbReference type="ARBA" id="ARBA00023033"/>
    </source>
</evidence>
<dbReference type="InterPro" id="IPR036188">
    <property type="entry name" value="FAD/NAD-bd_sf"/>
</dbReference>
<dbReference type="InterPro" id="IPR050493">
    <property type="entry name" value="FAD-dep_Monooxygenase_BioMet"/>
</dbReference>
<dbReference type="AlphaFoldDB" id="A0AAD6WVY3"/>
<keyword evidence="5" id="KW-0503">Monooxygenase</keyword>